<reference evidence="3" key="1">
    <citation type="submission" date="2022-06" db="EMBL/GenBank/DDBJ databases">
        <title>Gracilimonas sp. CAU 1638 isolated from sea sediment.</title>
        <authorList>
            <person name="Kim W."/>
        </authorList>
    </citation>
    <scope>NUCLEOTIDE SEQUENCE</scope>
    <source>
        <strain evidence="3">CAU 1638</strain>
    </source>
</reference>
<comment type="caution">
    <text evidence="3">The sequence shown here is derived from an EMBL/GenBank/DDBJ whole genome shotgun (WGS) entry which is preliminary data.</text>
</comment>
<evidence type="ECO:0000313" key="4">
    <source>
        <dbReference type="Proteomes" id="UP001139125"/>
    </source>
</evidence>
<dbReference type="InterPro" id="IPR000297">
    <property type="entry name" value="PPIase_PpiC"/>
</dbReference>
<dbReference type="GO" id="GO:0003755">
    <property type="term" value="F:peptidyl-prolyl cis-trans isomerase activity"/>
    <property type="evidence" value="ECO:0007669"/>
    <property type="project" value="UniProtKB-KW"/>
</dbReference>
<dbReference type="InterPro" id="IPR050245">
    <property type="entry name" value="PrsA_foldase"/>
</dbReference>
<evidence type="ECO:0000256" key="1">
    <source>
        <dbReference type="PROSITE-ProRule" id="PRU00278"/>
    </source>
</evidence>
<dbReference type="PROSITE" id="PS50198">
    <property type="entry name" value="PPIC_PPIASE_2"/>
    <property type="match status" value="2"/>
</dbReference>
<name>A0A9X2L725_9BACT</name>
<gene>
    <name evidence="3" type="ORF">NM125_14305</name>
</gene>
<keyword evidence="4" id="KW-1185">Reference proteome</keyword>
<evidence type="ECO:0000313" key="3">
    <source>
        <dbReference type="EMBL" id="MCP9292758.1"/>
    </source>
</evidence>
<evidence type="ECO:0000259" key="2">
    <source>
        <dbReference type="PROSITE" id="PS50198"/>
    </source>
</evidence>
<dbReference type="Proteomes" id="UP001139125">
    <property type="component" value="Unassembled WGS sequence"/>
</dbReference>
<dbReference type="Pfam" id="PF00639">
    <property type="entry name" value="Rotamase"/>
    <property type="match status" value="2"/>
</dbReference>
<organism evidence="3 4">
    <name type="scientific">Gracilimonas sediminicola</name>
    <dbReference type="NCBI Taxonomy" id="2952158"/>
    <lineage>
        <taxon>Bacteria</taxon>
        <taxon>Pseudomonadati</taxon>
        <taxon>Balneolota</taxon>
        <taxon>Balneolia</taxon>
        <taxon>Balneolales</taxon>
        <taxon>Balneolaceae</taxon>
        <taxon>Gracilimonas</taxon>
    </lineage>
</organism>
<proteinExistence type="predicted"/>
<sequence>MANQTYRLFLSLFLLCVVPSLIYGQSKNDKTVVGKVGNQEVTYAELKKNYSSGSSEEPTLDDLESFLPIYLDYKAKLLAAKDQGYFEDSALVAEHESYVKQAAYAFWLENEIKPAAFDEFKKRAEMELKTYHILVAVGPDAPQQQVDEALSKLKQARQEITDGVPLDEVNGKYSTVRGGRSMGGDIPWISVGRTVQEFEDVVYGLEVGEISEPFKTQFGYHIVLLQDKRERTPARLVNHIFVRGTGDSTAYDKIHNAYNALEDGQPWNLVLNQFTEDGASKRSNGRIGWVSYRQNFAMDFVEAVVSQDPSEPYSEPVKTNYGYHIFKIDSVETYASEEERNQALMEQLGDTPYFEESNQFVVEFLQKKFDDQKHFEAEDLYKEWIMAFDSSEISSLPEQPAGLGDETVYTFNGEDYSLDDYHAFIQNTYGARTANAYRSNLLNEYTLKVVDNNIIDLTLEKYPKFSKQSESYLNGLVVYNINEENIWSPATVDTSRLHSIYEENISKYQYPERPFYYLMTARHDSTLMKAKDFVNNGGSPDSVKVRIDRIGVSADSTTNFTQEPFDRLSEMEIDSFSETFEYNKIRGIFWLEDRLQARNMTFDEAFNRILAEFQPQREKEWLQQLRDKYNVKVHVKKLRKAFDKDA</sequence>
<accession>A0A9X2L725</accession>
<feature type="domain" description="PpiC" evidence="2">
    <location>
        <begin position="125"/>
        <end position="227"/>
    </location>
</feature>
<protein>
    <submittedName>
        <fullName evidence="3">Peptidylprolyl isomerase</fullName>
        <ecNumber evidence="3">5.2.1.8</ecNumber>
    </submittedName>
</protein>
<dbReference type="RefSeq" id="WP_255135656.1">
    <property type="nucleotide sequence ID" value="NZ_JANDBC010000003.1"/>
</dbReference>
<keyword evidence="1 3" id="KW-0413">Isomerase</keyword>
<dbReference type="AlphaFoldDB" id="A0A9X2L725"/>
<dbReference type="Gene3D" id="3.10.50.40">
    <property type="match status" value="2"/>
</dbReference>
<dbReference type="InterPro" id="IPR046357">
    <property type="entry name" value="PPIase_dom_sf"/>
</dbReference>
<dbReference type="EMBL" id="JANDBC010000003">
    <property type="protein sequence ID" value="MCP9292758.1"/>
    <property type="molecule type" value="Genomic_DNA"/>
</dbReference>
<dbReference type="PANTHER" id="PTHR47245">
    <property type="entry name" value="PEPTIDYLPROLYL ISOMERASE"/>
    <property type="match status" value="1"/>
</dbReference>
<dbReference type="EC" id="5.2.1.8" evidence="3"/>
<keyword evidence="1" id="KW-0697">Rotamase</keyword>
<feature type="domain" description="PpiC" evidence="2">
    <location>
        <begin position="232"/>
        <end position="330"/>
    </location>
</feature>
<dbReference type="SUPFAM" id="SSF54534">
    <property type="entry name" value="FKBP-like"/>
    <property type="match status" value="2"/>
</dbReference>
<dbReference type="PANTHER" id="PTHR47245:SF2">
    <property type="entry name" value="PEPTIDYL-PROLYL CIS-TRANS ISOMERASE HP_0175-RELATED"/>
    <property type="match status" value="1"/>
</dbReference>